<feature type="repeat" description="TPR" evidence="3">
    <location>
        <begin position="651"/>
        <end position="684"/>
    </location>
</feature>
<feature type="compositionally biased region" description="Polar residues" evidence="4">
    <location>
        <begin position="166"/>
        <end position="178"/>
    </location>
</feature>
<sequence>MIQQQYIQQNMQRGQSAKHARSKSTTTPQNYLQQVQQQSQQQPYQNLNQYASLQGQQQQLQQQQQLNIQFQQTPQQSYLQSSNQQPLSVLNQQQQQYTEQPKRTLKPKDLNNCNSIPNDSMNRKCVTPLDKDSRNKKPQSGQRPSSKEQRKSTKVNLNSPDKYHSAQHSRTISHTQDAASYVKQVLQQPSTKGNGSQNSNSVKNNSSNNGNLLRQSQQNKLNSSMNNGILSILNQSNGSSSKGENKEIVQLSGYPANTLNTSQNQRKTSSMSSKNVPLPKNSGTMPSSATHQGSNNLNLSYNSNYYYKNGIDLVGSSNNSKPQTRQQRANNSVYQPSTGSAQINTPQLQQFQIGFNQKVQPNQQLIFSQNQPPYTYSSPNSQQPQQQINMHQIPIHAHHQRSISYGTGHHSFNIPSIGEVNEHPAVFSNTNPHVTYNQNSQINGGVGISRQIQQGNFNQSIPNTLSQSFNKDEEQQFLRNSTKFPHSSVANGNSHPQTILSTYSSQQNQIKKKIMQNSSSSSHQSQSSQQMQQHQYQIQQAAYKNEKAFDLLQKGKQSFKENNIEEALKYFQEAMKEEPMMLESQYLLGVCYLSSSQYQKAIEQFCDLLEKNEHYKRNVYLLIAIAYKKINTIDAAIQILRKAIQQYPKYYDAFIYRGKLQVKMKRFDKAISDFDIAIKLNTQCGLGYMGKADCLRFMGEYDKAISLYTQALEKEEIIAKVAVLKRAITYLEAKQFDQAKEDLQKILNDDPQNSEAYYFKGMLHYKQKNLNEAILSFEQAIKHNNSRKAVTKALYEISKIKIELRDFYQAYHTLQRADYLDVDLKSLEKFRIFTDGVTFLMKRKHKEGIRNLTNLVKNYSLGDFLKPLVYTYRAYGYFCLGKHQKSLNDLQFIENFSKLEKPSIYNKLICEGIISAQNNQFEQAMNFFNKANKILPQKMEPYFYKAMTLIRFSNKLIPKTDEDKRLQYKQNALKNLDKGIELNDSNSNIYFHRGLIRFSLSQINESIKDFDLAIEKAEENQSKFHYARGLAYGCIQQYRYAINDFTYAIENNPNYANAYLNRAKCLHLFGDKNQAFRDLQRYISVKQNDPDIHLWSGNLLFNIGEFDDAVKTYSNANGINRNADILLLRAKCFIAHKELNQALLDMDRIIELQTEKTEMVKYDKLCLNSLKIASQSSSATDQQGQSFFFKEALANIKQCKNIEKGIEGICFKRSDYHFYKAVYYFYLKNYEKAMKSLNKSFKIKKDYAEVERKKKLDEEDLAQLMEQYGEENAYILTSLEEYEFTNRTYNVYEHYFNIAAIYIMQKDYDNASKYLLELRNIIEQDENIIKQIDILFQILEDEQEKSDAIFSQIDEQALADIYNMRFFPFSGRLCSIFPRVQTGFSIYKDFSINLYFCLPKVEPPSMKPCFDESLLENLQPTAVENKPEAPWIRRTSEGIIFTDNVQYFDDLDLKTESTRGSARHNEEDNGQAGARQDITNEQIDVSFKHNENRDDKYKKPEFDCDELMNDLSHYLYQDYQDIDYLYAGEEPVYKQSPQVVDKSKLKDLLKLDDDIEKKLAKLQKKNKDQ</sequence>
<feature type="repeat" description="TPR" evidence="3">
    <location>
        <begin position="1022"/>
        <end position="1055"/>
    </location>
</feature>
<feature type="compositionally biased region" description="Basic and acidic residues" evidence="4">
    <location>
        <begin position="100"/>
        <end position="109"/>
    </location>
</feature>
<feature type="compositionally biased region" description="Polar residues" evidence="4">
    <location>
        <begin position="484"/>
        <end position="503"/>
    </location>
</feature>
<evidence type="ECO:0000256" key="2">
    <source>
        <dbReference type="ARBA" id="ARBA00022803"/>
    </source>
</evidence>
<reference evidence="6" key="1">
    <citation type="journal article" date="2006" name="PLoS Biol.">
        <title>Macronuclear genome sequence of the ciliate Tetrahymena thermophila, a model eukaryote.</title>
        <authorList>
            <person name="Eisen J.A."/>
            <person name="Coyne R.S."/>
            <person name="Wu M."/>
            <person name="Wu D."/>
            <person name="Thiagarajan M."/>
            <person name="Wortman J.R."/>
            <person name="Badger J.H."/>
            <person name="Ren Q."/>
            <person name="Amedeo P."/>
            <person name="Jones K.M."/>
            <person name="Tallon L.J."/>
            <person name="Delcher A.L."/>
            <person name="Salzberg S.L."/>
            <person name="Silva J.C."/>
            <person name="Haas B.J."/>
            <person name="Majoros W.H."/>
            <person name="Farzad M."/>
            <person name="Carlton J.M."/>
            <person name="Smith R.K. Jr."/>
            <person name="Garg J."/>
            <person name="Pearlman R.E."/>
            <person name="Karrer K.M."/>
            <person name="Sun L."/>
            <person name="Manning G."/>
            <person name="Elde N.C."/>
            <person name="Turkewitz A.P."/>
            <person name="Asai D.J."/>
            <person name="Wilkes D.E."/>
            <person name="Wang Y."/>
            <person name="Cai H."/>
            <person name="Collins K."/>
            <person name="Stewart B.A."/>
            <person name="Lee S.R."/>
            <person name="Wilamowska K."/>
            <person name="Weinberg Z."/>
            <person name="Ruzzo W.L."/>
            <person name="Wloga D."/>
            <person name="Gaertig J."/>
            <person name="Frankel J."/>
            <person name="Tsao C.-C."/>
            <person name="Gorovsky M.A."/>
            <person name="Keeling P.J."/>
            <person name="Waller R.F."/>
            <person name="Patron N.J."/>
            <person name="Cherry J.M."/>
            <person name="Stover N.A."/>
            <person name="Krieger C.J."/>
            <person name="del Toro C."/>
            <person name="Ryder H.F."/>
            <person name="Williamson S.C."/>
            <person name="Barbeau R.A."/>
            <person name="Hamilton E.P."/>
            <person name="Orias E."/>
        </authorList>
    </citation>
    <scope>NUCLEOTIDE SEQUENCE [LARGE SCALE GENOMIC DNA]</scope>
    <source>
        <strain evidence="6">SB210</strain>
    </source>
</reference>
<feature type="repeat" description="TPR" evidence="3">
    <location>
        <begin position="987"/>
        <end position="1020"/>
    </location>
</feature>
<dbReference type="GeneID" id="7836019"/>
<dbReference type="PANTHER" id="PTHR44858:SF1">
    <property type="entry name" value="UDP-N-ACETYLGLUCOSAMINE--PEPTIDE N-ACETYLGLUCOSAMINYLTRANSFERASE SPINDLY-RELATED"/>
    <property type="match status" value="1"/>
</dbReference>
<dbReference type="RefSeq" id="XP_001022016.2">
    <property type="nucleotide sequence ID" value="XM_001022016.2"/>
</dbReference>
<feature type="compositionally biased region" description="Polar residues" evidence="4">
    <location>
        <begin position="111"/>
        <end position="120"/>
    </location>
</feature>
<dbReference type="KEGG" id="tet:TTHERM_00564170"/>
<dbReference type="InterPro" id="IPR011990">
    <property type="entry name" value="TPR-like_helical_dom_sf"/>
</dbReference>
<dbReference type="STRING" id="312017.I7LWG8"/>
<dbReference type="Proteomes" id="UP000009168">
    <property type="component" value="Unassembled WGS sequence"/>
</dbReference>
<name>I7LWG8_TETTS</name>
<feature type="repeat" description="TPR" evidence="3">
    <location>
        <begin position="617"/>
        <end position="650"/>
    </location>
</feature>
<feature type="region of interest" description="Disordered" evidence="4">
    <location>
        <begin position="1457"/>
        <end position="1476"/>
    </location>
</feature>
<feature type="compositionally biased region" description="Low complexity" evidence="4">
    <location>
        <begin position="193"/>
        <end position="213"/>
    </location>
</feature>
<feature type="region of interest" description="Disordered" evidence="4">
    <location>
        <begin position="8"/>
        <end position="38"/>
    </location>
</feature>
<evidence type="ECO:0000256" key="1">
    <source>
        <dbReference type="ARBA" id="ARBA00022737"/>
    </source>
</evidence>
<dbReference type="InterPro" id="IPR050498">
    <property type="entry name" value="Ycf3"/>
</dbReference>
<feature type="compositionally biased region" description="Basic and acidic residues" evidence="4">
    <location>
        <begin position="1457"/>
        <end position="1467"/>
    </location>
</feature>
<dbReference type="PROSITE" id="PS50005">
    <property type="entry name" value="TPR"/>
    <property type="match status" value="8"/>
</dbReference>
<organism evidence="5 6">
    <name type="scientific">Tetrahymena thermophila (strain SB210)</name>
    <dbReference type="NCBI Taxonomy" id="312017"/>
    <lineage>
        <taxon>Eukaryota</taxon>
        <taxon>Sar</taxon>
        <taxon>Alveolata</taxon>
        <taxon>Ciliophora</taxon>
        <taxon>Intramacronucleata</taxon>
        <taxon>Oligohymenophorea</taxon>
        <taxon>Hymenostomatida</taxon>
        <taxon>Tetrahymenina</taxon>
        <taxon>Tetrahymenidae</taxon>
        <taxon>Tetrahymena</taxon>
    </lineage>
</organism>
<feature type="compositionally biased region" description="Polar residues" evidence="4">
    <location>
        <begin position="255"/>
        <end position="293"/>
    </location>
</feature>
<gene>
    <name evidence="5" type="ORF">TTHERM_00564170</name>
</gene>
<feature type="repeat" description="TPR" evidence="3">
    <location>
        <begin position="720"/>
        <end position="753"/>
    </location>
</feature>
<proteinExistence type="predicted"/>
<feature type="compositionally biased region" description="Low complexity" evidence="4">
    <location>
        <begin position="504"/>
        <end position="537"/>
    </location>
</feature>
<keyword evidence="6" id="KW-1185">Reference proteome</keyword>
<feature type="repeat" description="TPR" evidence="3">
    <location>
        <begin position="582"/>
        <end position="615"/>
    </location>
</feature>
<dbReference type="eggNOG" id="KOG1124">
    <property type="taxonomic scope" value="Eukaryota"/>
</dbReference>
<feature type="region of interest" description="Disordered" evidence="4">
    <location>
        <begin position="484"/>
        <end position="537"/>
    </location>
</feature>
<dbReference type="PANTHER" id="PTHR44858">
    <property type="entry name" value="TETRATRICOPEPTIDE REPEAT PROTEIN 6"/>
    <property type="match status" value="1"/>
</dbReference>
<feature type="repeat" description="TPR" evidence="3">
    <location>
        <begin position="754"/>
        <end position="787"/>
    </location>
</feature>
<feature type="region of interest" description="Disordered" evidence="4">
    <location>
        <begin position="77"/>
        <end position="213"/>
    </location>
</feature>
<protein>
    <submittedName>
        <fullName evidence="5">Tetratricopeptide repeat protein</fullName>
    </submittedName>
</protein>
<evidence type="ECO:0000256" key="3">
    <source>
        <dbReference type="PROSITE-ProRule" id="PRU00339"/>
    </source>
</evidence>
<feature type="region of interest" description="Disordered" evidence="4">
    <location>
        <begin position="254"/>
        <end position="296"/>
    </location>
</feature>
<feature type="repeat" description="TPR" evidence="3">
    <location>
        <begin position="548"/>
        <end position="581"/>
    </location>
</feature>
<dbReference type="InterPro" id="IPR019734">
    <property type="entry name" value="TPR_rpt"/>
</dbReference>
<feature type="region of interest" description="Disordered" evidence="4">
    <location>
        <begin position="316"/>
        <end position="341"/>
    </location>
</feature>
<dbReference type="Pfam" id="PF13432">
    <property type="entry name" value="TPR_16"/>
    <property type="match status" value="3"/>
</dbReference>
<evidence type="ECO:0000313" key="5">
    <source>
        <dbReference type="EMBL" id="EAS01771.2"/>
    </source>
</evidence>
<dbReference type="Pfam" id="PF13174">
    <property type="entry name" value="TPR_6"/>
    <property type="match status" value="1"/>
</dbReference>
<accession>I7LWG8</accession>
<dbReference type="EMBL" id="GG662556">
    <property type="protein sequence ID" value="EAS01771.2"/>
    <property type="molecule type" value="Genomic_DNA"/>
</dbReference>
<dbReference type="Gene3D" id="1.25.40.10">
    <property type="entry name" value="Tetratricopeptide repeat domain"/>
    <property type="match status" value="6"/>
</dbReference>
<dbReference type="OrthoDB" id="1926212at2759"/>
<evidence type="ECO:0000313" key="6">
    <source>
        <dbReference type="Proteomes" id="UP000009168"/>
    </source>
</evidence>
<dbReference type="InParanoid" id="I7LWG8"/>
<feature type="compositionally biased region" description="Low complexity" evidence="4">
    <location>
        <begin position="77"/>
        <end position="96"/>
    </location>
</feature>
<dbReference type="Pfam" id="PF13181">
    <property type="entry name" value="TPR_8"/>
    <property type="match status" value="1"/>
</dbReference>
<dbReference type="Pfam" id="PF13176">
    <property type="entry name" value="TPR_7"/>
    <property type="match status" value="1"/>
</dbReference>
<keyword evidence="2 3" id="KW-0802">TPR repeat</keyword>
<dbReference type="SMART" id="SM00028">
    <property type="entry name" value="TPR"/>
    <property type="match status" value="14"/>
</dbReference>
<evidence type="ECO:0000256" key="4">
    <source>
        <dbReference type="SAM" id="MobiDB-lite"/>
    </source>
</evidence>
<keyword evidence="1" id="KW-0677">Repeat</keyword>
<dbReference type="SUPFAM" id="SSF48452">
    <property type="entry name" value="TPR-like"/>
    <property type="match status" value="3"/>
</dbReference>
<feature type="compositionally biased region" description="Low complexity" evidence="4">
    <location>
        <begin position="28"/>
        <end position="38"/>
    </location>
</feature>